<accession>A0A0L0G201</accession>
<evidence type="ECO:0000256" key="7">
    <source>
        <dbReference type="RuleBase" id="RU364138"/>
    </source>
</evidence>
<keyword evidence="6" id="KW-0325">Glycoprotein</keyword>
<dbReference type="GO" id="GO:0005576">
    <property type="term" value="C:extracellular region"/>
    <property type="evidence" value="ECO:0007669"/>
    <property type="project" value="TreeGrafter"/>
</dbReference>
<reference evidence="8 9" key="1">
    <citation type="submission" date="2011-02" db="EMBL/GenBank/DDBJ databases">
        <title>The Genome Sequence of Sphaeroforma arctica JP610.</title>
        <authorList>
            <consortium name="The Broad Institute Genome Sequencing Platform"/>
            <person name="Russ C."/>
            <person name="Cuomo C."/>
            <person name="Young S.K."/>
            <person name="Zeng Q."/>
            <person name="Gargeya S."/>
            <person name="Alvarado L."/>
            <person name="Berlin A."/>
            <person name="Chapman S.B."/>
            <person name="Chen Z."/>
            <person name="Freedman E."/>
            <person name="Gellesch M."/>
            <person name="Goldberg J."/>
            <person name="Griggs A."/>
            <person name="Gujja S."/>
            <person name="Heilman E."/>
            <person name="Heiman D."/>
            <person name="Howarth C."/>
            <person name="Mehta T."/>
            <person name="Neiman D."/>
            <person name="Pearson M."/>
            <person name="Roberts A."/>
            <person name="Saif S."/>
            <person name="Shea T."/>
            <person name="Shenoy N."/>
            <person name="Sisk P."/>
            <person name="Stolte C."/>
            <person name="Sykes S."/>
            <person name="White J."/>
            <person name="Yandava C."/>
            <person name="Burger G."/>
            <person name="Gray M.W."/>
            <person name="Holland P.W.H."/>
            <person name="King N."/>
            <person name="Lang F.B.F."/>
            <person name="Roger A.J."/>
            <person name="Ruiz-Trillo I."/>
            <person name="Haas B."/>
            <person name="Nusbaum C."/>
            <person name="Birren B."/>
        </authorList>
    </citation>
    <scope>NUCLEOTIDE SEQUENCE [LARGE SCALE GENOMIC DNA]</scope>
    <source>
        <strain evidence="8 9">JP610</strain>
    </source>
</reference>
<keyword evidence="9" id="KW-1185">Reference proteome</keyword>
<evidence type="ECO:0000256" key="6">
    <source>
        <dbReference type="ARBA" id="ARBA00023180"/>
    </source>
</evidence>
<dbReference type="InterPro" id="IPR007000">
    <property type="entry name" value="PLipase_B-like"/>
</dbReference>
<keyword evidence="4 7" id="KW-0442">Lipid degradation</keyword>
<dbReference type="EMBL" id="KQ241864">
    <property type="protein sequence ID" value="KNC83095.1"/>
    <property type="molecule type" value="Genomic_DNA"/>
</dbReference>
<name>A0A0L0G201_9EUKA</name>
<dbReference type="RefSeq" id="XP_014156997.1">
    <property type="nucleotide sequence ID" value="XM_014301522.1"/>
</dbReference>
<organism evidence="8 9">
    <name type="scientific">Sphaeroforma arctica JP610</name>
    <dbReference type="NCBI Taxonomy" id="667725"/>
    <lineage>
        <taxon>Eukaryota</taxon>
        <taxon>Ichthyosporea</taxon>
        <taxon>Ichthyophonida</taxon>
        <taxon>Sphaeroforma</taxon>
    </lineage>
</organism>
<sequence>MSHGDACGSDGDWGHDTWDTYSNAYPRIYKHTSLPVTVFEDVEGPATTTRTRVHYSSMPGYISSVDDFYTIKGLANLVVTETSITAYDKSVLVQNEHTVFSWIRVVVANALSNDGATWVELFSKYNSGTYNNQWLVIDLSKWHAYQTPEKGFFYLVEQTPVRIITQDLTQKVVREGYFASYNQPYSKDVWHIMGYGDASKKSKKPETFHYDTCPRAVVFGKLWDVVVNTTDMAFVMGWNDLGRKVVDSAERQDSPLQSFVSAVSAGARFLGQLSTELPASDTSSLTAANGICARDDLVAGKERRAYGGIDAKIASYTSLMDYTVPLAWARAGPTDDEKPSYCWVEGDDISLKTPHYGHPECYMWDWQLMYGGLR</sequence>
<dbReference type="PANTHER" id="PTHR12370:SF3">
    <property type="entry name" value="PHOSPHOLIPASE B-LIKE 2-RELATED"/>
    <property type="match status" value="1"/>
</dbReference>
<evidence type="ECO:0000256" key="4">
    <source>
        <dbReference type="ARBA" id="ARBA00022963"/>
    </source>
</evidence>
<dbReference type="Proteomes" id="UP000054560">
    <property type="component" value="Unassembled WGS sequence"/>
</dbReference>
<dbReference type="GO" id="GO:0009395">
    <property type="term" value="P:phospholipid catabolic process"/>
    <property type="evidence" value="ECO:0007669"/>
    <property type="project" value="TreeGrafter"/>
</dbReference>
<protein>
    <recommendedName>
        <fullName evidence="7">Phospholipase B-like</fullName>
        <ecNumber evidence="7">3.1.1.-</ecNumber>
    </recommendedName>
</protein>
<dbReference type="OrthoDB" id="419508at2759"/>
<dbReference type="eggNOG" id="KOG3774">
    <property type="taxonomic scope" value="Eukaryota"/>
</dbReference>
<keyword evidence="2" id="KW-0732">Signal</keyword>
<evidence type="ECO:0000256" key="5">
    <source>
        <dbReference type="ARBA" id="ARBA00023098"/>
    </source>
</evidence>
<evidence type="ECO:0000256" key="2">
    <source>
        <dbReference type="ARBA" id="ARBA00022729"/>
    </source>
</evidence>
<evidence type="ECO:0000256" key="1">
    <source>
        <dbReference type="ARBA" id="ARBA00007835"/>
    </source>
</evidence>
<dbReference type="PANTHER" id="PTHR12370">
    <property type="entry name" value="PHOSPHOLIPASE B-RELATED"/>
    <property type="match status" value="1"/>
</dbReference>
<proteinExistence type="inferred from homology"/>
<gene>
    <name evidence="8" type="ORF">SARC_04633</name>
</gene>
<comment type="similarity">
    <text evidence="1 7">Belongs to the phospholipase B-like family.</text>
</comment>
<dbReference type="STRING" id="667725.A0A0L0G201"/>
<evidence type="ECO:0000256" key="3">
    <source>
        <dbReference type="ARBA" id="ARBA00022801"/>
    </source>
</evidence>
<keyword evidence="3 7" id="KW-0378">Hydrolase</keyword>
<dbReference type="EC" id="3.1.1.-" evidence="7"/>
<evidence type="ECO:0000313" key="9">
    <source>
        <dbReference type="Proteomes" id="UP000054560"/>
    </source>
</evidence>
<evidence type="ECO:0000313" key="8">
    <source>
        <dbReference type="EMBL" id="KNC83095.1"/>
    </source>
</evidence>
<dbReference type="Gene3D" id="3.60.60.30">
    <property type="match status" value="1"/>
</dbReference>
<dbReference type="Pfam" id="PF04916">
    <property type="entry name" value="Phospholip_B"/>
    <property type="match status" value="1"/>
</dbReference>
<keyword evidence="5 7" id="KW-0443">Lipid metabolism</keyword>
<dbReference type="AlphaFoldDB" id="A0A0L0G201"/>
<comment type="function">
    <text evidence="7">Putative phospholipase.</text>
</comment>
<dbReference type="GO" id="GO:0004620">
    <property type="term" value="F:phospholipase activity"/>
    <property type="evidence" value="ECO:0007669"/>
    <property type="project" value="InterPro"/>
</dbReference>
<dbReference type="GeneID" id="25905137"/>